<dbReference type="Gene3D" id="3.30.70.270">
    <property type="match status" value="2"/>
</dbReference>
<evidence type="ECO:0000256" key="5">
    <source>
        <dbReference type="SAM" id="Phobius"/>
    </source>
</evidence>
<evidence type="ECO:0000313" key="8">
    <source>
        <dbReference type="Proteomes" id="UP000887116"/>
    </source>
</evidence>
<organism evidence="7 8">
    <name type="scientific">Trichonephila clavata</name>
    <name type="common">Joro spider</name>
    <name type="synonym">Nephila clavata</name>
    <dbReference type="NCBI Taxonomy" id="2740835"/>
    <lineage>
        <taxon>Eukaryota</taxon>
        <taxon>Metazoa</taxon>
        <taxon>Ecdysozoa</taxon>
        <taxon>Arthropoda</taxon>
        <taxon>Chelicerata</taxon>
        <taxon>Arachnida</taxon>
        <taxon>Araneae</taxon>
        <taxon>Araneomorphae</taxon>
        <taxon>Entelegynae</taxon>
        <taxon>Araneoidea</taxon>
        <taxon>Nephilidae</taxon>
        <taxon>Trichonephila</taxon>
    </lineage>
</organism>
<evidence type="ECO:0000313" key="7">
    <source>
        <dbReference type="EMBL" id="GFR03343.1"/>
    </source>
</evidence>
<evidence type="ECO:0000259" key="6">
    <source>
        <dbReference type="Pfam" id="PF17919"/>
    </source>
</evidence>
<dbReference type="Proteomes" id="UP000887116">
    <property type="component" value="Unassembled WGS sequence"/>
</dbReference>
<dbReference type="Gene3D" id="3.10.10.10">
    <property type="entry name" value="HIV Type 1 Reverse Transcriptase, subunit A, domain 1"/>
    <property type="match status" value="1"/>
</dbReference>
<keyword evidence="2" id="KW-0732">Signal</keyword>
<dbReference type="PANTHER" id="PTHR37984">
    <property type="entry name" value="PROTEIN CBG26694"/>
    <property type="match status" value="1"/>
</dbReference>
<dbReference type="InterPro" id="IPR031424">
    <property type="entry name" value="QVR-like"/>
</dbReference>
<dbReference type="AlphaFoldDB" id="A0A8X6GG42"/>
<dbReference type="InterPro" id="IPR043502">
    <property type="entry name" value="DNA/RNA_pol_sf"/>
</dbReference>
<dbReference type="PANTHER" id="PTHR37984:SF5">
    <property type="entry name" value="PROTEIN NYNRIN-LIKE"/>
    <property type="match status" value="1"/>
</dbReference>
<reference evidence="7" key="1">
    <citation type="submission" date="2020-07" db="EMBL/GenBank/DDBJ databases">
        <title>Multicomponent nature underlies the extraordinary mechanical properties of spider dragline silk.</title>
        <authorList>
            <person name="Kono N."/>
            <person name="Nakamura H."/>
            <person name="Mori M."/>
            <person name="Yoshida Y."/>
            <person name="Ohtoshi R."/>
            <person name="Malay A.D."/>
            <person name="Moran D.A.P."/>
            <person name="Tomita M."/>
            <person name="Numata K."/>
            <person name="Arakawa K."/>
        </authorList>
    </citation>
    <scope>NUCLEOTIDE SEQUENCE</scope>
</reference>
<evidence type="ECO:0000256" key="2">
    <source>
        <dbReference type="ARBA" id="ARBA00022729"/>
    </source>
</evidence>
<sequence>MKSLLRQFQDAFHSETQQREFKLNVKHKINTGTHPAVSQRPYRVSSVERRVINDEVDKMLKRNIIRSSESPWSSPVVLGFRKKDGSWRFCMDYRRLNQVTKKDVYPLPRIDDTLDCLKGAQYFSSMDMHSEIKVLGHLVSGKGVKPDPDKLEAVNSFPTPKKYTTIGASWDCCSYYRRFIKNFCFRAKPLQQLLKGDSKFHWEKAQEDSFRDLKSALTSPPVLALYDENAPTELHTDASGYEIGRIKRCFNCRSRGDLGDCKDPFPHNATTVEELRAVEALPCASGWCAKIVEGKGDDYAIATERMCLQRPPGDEEQRCAPTLFQGRRVMMCFCRGDLCNSATTMQANSIYVLFSILGIIIFKFWL</sequence>
<protein>
    <recommendedName>
        <fullName evidence="1">RNA-directed DNA polymerase</fullName>
        <ecNumber evidence="1">2.7.7.49</ecNumber>
    </recommendedName>
</protein>
<evidence type="ECO:0000256" key="4">
    <source>
        <dbReference type="ARBA" id="ARBA00023268"/>
    </source>
</evidence>
<keyword evidence="5" id="KW-0472">Membrane</keyword>
<dbReference type="OrthoDB" id="9988013at2759"/>
<dbReference type="FunFam" id="3.30.70.270:FF:000020">
    <property type="entry name" value="Transposon Tf2-6 polyprotein-like Protein"/>
    <property type="match status" value="1"/>
</dbReference>
<dbReference type="GO" id="GO:0003964">
    <property type="term" value="F:RNA-directed DNA polymerase activity"/>
    <property type="evidence" value="ECO:0007669"/>
    <property type="project" value="UniProtKB-EC"/>
</dbReference>
<evidence type="ECO:0000256" key="3">
    <source>
        <dbReference type="ARBA" id="ARBA00023180"/>
    </source>
</evidence>
<feature type="domain" description="Reverse transcriptase/retrotransposon-derived protein RNase H-like" evidence="6">
    <location>
        <begin position="202"/>
        <end position="245"/>
    </location>
</feature>
<dbReference type="InterPro" id="IPR043128">
    <property type="entry name" value="Rev_trsase/Diguanyl_cyclase"/>
</dbReference>
<dbReference type="EC" id="2.7.7.49" evidence="1"/>
<dbReference type="CDD" id="cd23589">
    <property type="entry name" value="TFP_LU_ECD_Rtv"/>
    <property type="match status" value="1"/>
</dbReference>
<dbReference type="SUPFAM" id="SSF56672">
    <property type="entry name" value="DNA/RNA polymerases"/>
    <property type="match status" value="1"/>
</dbReference>
<keyword evidence="3" id="KW-0325">Glycoprotein</keyword>
<dbReference type="GO" id="GO:0032222">
    <property type="term" value="P:regulation of synaptic transmission, cholinergic"/>
    <property type="evidence" value="ECO:0007669"/>
    <property type="project" value="InterPro"/>
</dbReference>
<dbReference type="GO" id="GO:0030431">
    <property type="term" value="P:sleep"/>
    <property type="evidence" value="ECO:0007669"/>
    <property type="project" value="InterPro"/>
</dbReference>
<dbReference type="InterPro" id="IPR050951">
    <property type="entry name" value="Retrovirus_Pol_polyprotein"/>
</dbReference>
<evidence type="ECO:0000256" key="1">
    <source>
        <dbReference type="ARBA" id="ARBA00012493"/>
    </source>
</evidence>
<keyword evidence="8" id="KW-1185">Reference proteome</keyword>
<name>A0A8X6GG42_TRICU</name>
<gene>
    <name evidence="7" type="primary">pol</name>
    <name evidence="7" type="ORF">TNCT_465302</name>
</gene>
<dbReference type="InterPro" id="IPR041577">
    <property type="entry name" value="RT_RNaseH_2"/>
</dbReference>
<keyword evidence="5" id="KW-0812">Transmembrane</keyword>
<comment type="caution">
    <text evidence="7">The sequence shown here is derived from an EMBL/GenBank/DDBJ whole genome shotgun (WGS) entry which is preliminary data.</text>
</comment>
<keyword evidence="5" id="KW-1133">Transmembrane helix</keyword>
<dbReference type="Pfam" id="PF17064">
    <property type="entry name" value="QVR"/>
    <property type="match status" value="1"/>
</dbReference>
<accession>A0A8X6GG42</accession>
<feature type="transmembrane region" description="Helical" evidence="5">
    <location>
        <begin position="348"/>
        <end position="365"/>
    </location>
</feature>
<dbReference type="CDD" id="cd01647">
    <property type="entry name" value="RT_LTR"/>
    <property type="match status" value="1"/>
</dbReference>
<keyword evidence="4" id="KW-0511">Multifunctional enzyme</keyword>
<proteinExistence type="predicted"/>
<dbReference type="EMBL" id="BMAO01025527">
    <property type="protein sequence ID" value="GFR03343.1"/>
    <property type="molecule type" value="Genomic_DNA"/>
</dbReference>
<dbReference type="Pfam" id="PF17919">
    <property type="entry name" value="RT_RNaseH_2"/>
    <property type="match status" value="1"/>
</dbReference>